<evidence type="ECO:0000313" key="2">
    <source>
        <dbReference type="Proteomes" id="UP000800235"/>
    </source>
</evidence>
<dbReference type="PANTHER" id="PTHR38790">
    <property type="entry name" value="2EXR DOMAIN-CONTAINING PROTEIN-RELATED"/>
    <property type="match status" value="1"/>
</dbReference>
<accession>A0A9P4U220</accession>
<keyword evidence="2" id="KW-1185">Reference proteome</keyword>
<proteinExistence type="predicted"/>
<dbReference type="EMBL" id="MU007013">
    <property type="protein sequence ID" value="KAF2435289.1"/>
    <property type="molecule type" value="Genomic_DNA"/>
</dbReference>
<protein>
    <submittedName>
        <fullName evidence="1">Uncharacterized protein</fullName>
    </submittedName>
</protein>
<sequence length="370" mass="43036">MATLSWAQVLRFAPEPPKPVIQRPKRKLMIKTANLPIYASKDYTPTTFLVNNDREFSKDFCVLQTCSNQDFNTALSSRRQNAPEDRNTLTNALERLVAKHRMTKLDRFLAYIRVMPTTTATPDPIKFYTFHEQGTVGRIVPCAFENAVVASSRKREVVVRIAGEWVRAEQWLSSLPVHSHGTKNQHVGDGGYKNQSKYWFRTRKSFRFLDLPGEIRTTIYQHAIGHRVYPEDHRNRYRGSQWIVLHEFPKQWKGYEYLPPWWQATSPRPKSPPAIELLRVNRQVHDECLSTTWELSVLCFSGIEILGTYVLNPKPKYTNLRRLGLEFGFSEFLEFFCMGYCPANRYDACILQNLPQLSELQLWFASTIVP</sequence>
<name>A0A9P4U220_9PEZI</name>
<gene>
    <name evidence="1" type="ORF">EJ08DRAFT_692556</name>
</gene>
<comment type="caution">
    <text evidence="1">The sequence shown here is derived from an EMBL/GenBank/DDBJ whole genome shotgun (WGS) entry which is preliminary data.</text>
</comment>
<dbReference type="OrthoDB" id="3796204at2759"/>
<reference evidence="1" key="1">
    <citation type="journal article" date="2020" name="Stud. Mycol.">
        <title>101 Dothideomycetes genomes: a test case for predicting lifestyles and emergence of pathogens.</title>
        <authorList>
            <person name="Haridas S."/>
            <person name="Albert R."/>
            <person name="Binder M."/>
            <person name="Bloem J."/>
            <person name="Labutti K."/>
            <person name="Salamov A."/>
            <person name="Andreopoulos B."/>
            <person name="Baker S."/>
            <person name="Barry K."/>
            <person name="Bills G."/>
            <person name="Bluhm B."/>
            <person name="Cannon C."/>
            <person name="Castanera R."/>
            <person name="Culley D."/>
            <person name="Daum C."/>
            <person name="Ezra D."/>
            <person name="Gonzalez J."/>
            <person name="Henrissat B."/>
            <person name="Kuo A."/>
            <person name="Liang C."/>
            <person name="Lipzen A."/>
            <person name="Lutzoni F."/>
            <person name="Magnuson J."/>
            <person name="Mondo S."/>
            <person name="Nolan M."/>
            <person name="Ohm R."/>
            <person name="Pangilinan J."/>
            <person name="Park H.-J."/>
            <person name="Ramirez L."/>
            <person name="Alfaro M."/>
            <person name="Sun H."/>
            <person name="Tritt A."/>
            <person name="Yoshinaga Y."/>
            <person name="Zwiers L.-H."/>
            <person name="Turgeon B."/>
            <person name="Goodwin S."/>
            <person name="Spatafora J."/>
            <person name="Crous P."/>
            <person name="Grigoriev I."/>
        </authorList>
    </citation>
    <scope>NUCLEOTIDE SEQUENCE</scope>
    <source>
        <strain evidence="1">CBS 130266</strain>
    </source>
</reference>
<dbReference type="PANTHER" id="PTHR38790:SF9">
    <property type="entry name" value="F-BOX DOMAIN-CONTAINING PROTEIN"/>
    <property type="match status" value="1"/>
</dbReference>
<evidence type="ECO:0000313" key="1">
    <source>
        <dbReference type="EMBL" id="KAF2435289.1"/>
    </source>
</evidence>
<organism evidence="1 2">
    <name type="scientific">Tothia fuscella</name>
    <dbReference type="NCBI Taxonomy" id="1048955"/>
    <lineage>
        <taxon>Eukaryota</taxon>
        <taxon>Fungi</taxon>
        <taxon>Dikarya</taxon>
        <taxon>Ascomycota</taxon>
        <taxon>Pezizomycotina</taxon>
        <taxon>Dothideomycetes</taxon>
        <taxon>Pleosporomycetidae</taxon>
        <taxon>Venturiales</taxon>
        <taxon>Cylindrosympodiaceae</taxon>
        <taxon>Tothia</taxon>
    </lineage>
</organism>
<dbReference type="AlphaFoldDB" id="A0A9P4U220"/>
<dbReference type="Proteomes" id="UP000800235">
    <property type="component" value="Unassembled WGS sequence"/>
</dbReference>